<dbReference type="AlphaFoldDB" id="A0A2M7ANT5"/>
<evidence type="ECO:0000313" key="13">
    <source>
        <dbReference type="Proteomes" id="UP000229916"/>
    </source>
</evidence>
<evidence type="ECO:0000256" key="7">
    <source>
        <dbReference type="ARBA" id="ARBA00023157"/>
    </source>
</evidence>
<feature type="binding site" evidence="9">
    <location>
        <position position="125"/>
    </location>
    <ligand>
        <name>ATP</name>
        <dbReference type="ChEBI" id="CHEBI:30616"/>
    </ligand>
</feature>
<feature type="region of interest" description="Interaction with tRNA" evidence="9">
    <location>
        <begin position="155"/>
        <end position="157"/>
    </location>
</feature>
<dbReference type="InterPro" id="IPR046885">
    <property type="entry name" value="MnmA-like_C"/>
</dbReference>
<comment type="catalytic activity">
    <reaction evidence="8 9">
        <text>S-sulfanyl-L-cysteinyl-[protein] + uridine(34) in tRNA + AH2 + ATP = 2-thiouridine(34) in tRNA + L-cysteinyl-[protein] + A + AMP + diphosphate + H(+)</text>
        <dbReference type="Rhea" id="RHEA:47032"/>
        <dbReference type="Rhea" id="RHEA-COMP:10131"/>
        <dbReference type="Rhea" id="RHEA-COMP:11726"/>
        <dbReference type="Rhea" id="RHEA-COMP:11727"/>
        <dbReference type="Rhea" id="RHEA-COMP:11728"/>
        <dbReference type="ChEBI" id="CHEBI:13193"/>
        <dbReference type="ChEBI" id="CHEBI:15378"/>
        <dbReference type="ChEBI" id="CHEBI:17499"/>
        <dbReference type="ChEBI" id="CHEBI:29950"/>
        <dbReference type="ChEBI" id="CHEBI:30616"/>
        <dbReference type="ChEBI" id="CHEBI:33019"/>
        <dbReference type="ChEBI" id="CHEBI:61963"/>
        <dbReference type="ChEBI" id="CHEBI:65315"/>
        <dbReference type="ChEBI" id="CHEBI:87170"/>
        <dbReference type="ChEBI" id="CHEBI:456215"/>
        <dbReference type="EC" id="2.8.1.13"/>
    </reaction>
</comment>
<keyword evidence="5 9" id="KW-0067">ATP-binding</keyword>
<name>A0A2M7ANT5_UNCKA</name>
<dbReference type="CDD" id="cd01998">
    <property type="entry name" value="MnmA_TRMU-like"/>
    <property type="match status" value="1"/>
</dbReference>
<dbReference type="Pfam" id="PF20258">
    <property type="entry name" value="tRNA_Me_trans_C"/>
    <property type="match status" value="1"/>
</dbReference>
<comment type="function">
    <text evidence="9">Catalyzes the 2-thiolation of uridine at the wobble position (U34) of tRNA, leading to the formation of s(2)U34.</text>
</comment>
<keyword evidence="3 9" id="KW-0819">tRNA processing</keyword>
<feature type="site" description="Interaction with tRNA" evidence="9">
    <location>
        <position position="344"/>
    </location>
</feature>
<evidence type="ECO:0000256" key="9">
    <source>
        <dbReference type="HAMAP-Rule" id="MF_00144"/>
    </source>
</evidence>
<protein>
    <recommendedName>
        <fullName evidence="9">tRNA-specific 2-thiouridylase MnmA</fullName>
        <ecNumber evidence="9">2.8.1.13</ecNumber>
    </recommendedName>
</protein>
<feature type="binding site" evidence="9">
    <location>
        <position position="40"/>
    </location>
    <ligand>
        <name>ATP</name>
        <dbReference type="ChEBI" id="CHEBI:30616"/>
    </ligand>
</feature>
<feature type="site" description="Interaction with tRNA" evidence="9">
    <location>
        <position position="126"/>
    </location>
</feature>
<dbReference type="PANTHER" id="PTHR11933">
    <property type="entry name" value="TRNA 5-METHYLAMINOMETHYL-2-THIOURIDYLATE -METHYLTRANSFERASE"/>
    <property type="match status" value="1"/>
</dbReference>
<feature type="domain" description="tRNA-specific 2-thiouridylase MnmA-like central" evidence="11">
    <location>
        <begin position="214"/>
        <end position="278"/>
    </location>
</feature>
<feature type="active site" description="Cysteine persulfide intermediate" evidence="9">
    <location>
        <position position="205"/>
    </location>
</feature>
<dbReference type="Proteomes" id="UP000229916">
    <property type="component" value="Unassembled WGS sequence"/>
</dbReference>
<dbReference type="Gene3D" id="3.40.50.620">
    <property type="entry name" value="HUPs"/>
    <property type="match status" value="1"/>
</dbReference>
<comment type="similarity">
    <text evidence="9">Belongs to the MnmA/TRMU family.</text>
</comment>
<evidence type="ECO:0000313" key="12">
    <source>
        <dbReference type="EMBL" id="PIU69032.1"/>
    </source>
</evidence>
<evidence type="ECO:0000256" key="1">
    <source>
        <dbReference type="ARBA" id="ARBA00022555"/>
    </source>
</evidence>
<dbReference type="GO" id="GO:0000049">
    <property type="term" value="F:tRNA binding"/>
    <property type="evidence" value="ECO:0007669"/>
    <property type="project" value="UniProtKB-KW"/>
</dbReference>
<dbReference type="GO" id="GO:0005524">
    <property type="term" value="F:ATP binding"/>
    <property type="evidence" value="ECO:0007669"/>
    <property type="project" value="UniProtKB-KW"/>
</dbReference>
<dbReference type="Gene3D" id="2.40.30.10">
    <property type="entry name" value="Translation factors"/>
    <property type="match status" value="1"/>
</dbReference>
<dbReference type="InterPro" id="IPR014729">
    <property type="entry name" value="Rossmann-like_a/b/a_fold"/>
</dbReference>
<feature type="active site" description="Nucleophile" evidence="9">
    <location>
        <position position="101"/>
    </location>
</feature>
<comment type="subcellular location">
    <subcellularLocation>
        <location evidence="9">Cytoplasm</location>
    </subcellularLocation>
</comment>
<proteinExistence type="inferred from homology"/>
<feature type="binding site" evidence="9">
    <location>
        <begin position="14"/>
        <end position="21"/>
    </location>
    <ligand>
        <name>ATP</name>
        <dbReference type="ChEBI" id="CHEBI:30616"/>
    </ligand>
</feature>
<dbReference type="EC" id="2.8.1.13" evidence="9"/>
<dbReference type="InterPro" id="IPR046884">
    <property type="entry name" value="MnmA-like_central"/>
</dbReference>
<dbReference type="Gene3D" id="2.30.30.280">
    <property type="entry name" value="Adenine nucleotide alpha hydrolases-like domains"/>
    <property type="match status" value="1"/>
</dbReference>
<dbReference type="NCBIfam" id="NF001138">
    <property type="entry name" value="PRK00143.1"/>
    <property type="match status" value="1"/>
</dbReference>
<evidence type="ECO:0000256" key="6">
    <source>
        <dbReference type="ARBA" id="ARBA00022884"/>
    </source>
</evidence>
<evidence type="ECO:0000256" key="5">
    <source>
        <dbReference type="ARBA" id="ARBA00022840"/>
    </source>
</evidence>
<keyword evidence="7" id="KW-1015">Disulfide bond</keyword>
<keyword evidence="1 9" id="KW-0820">tRNA-binding</keyword>
<dbReference type="GO" id="GO:0002143">
    <property type="term" value="P:tRNA wobble position uridine thiolation"/>
    <property type="evidence" value="ECO:0007669"/>
    <property type="project" value="TreeGrafter"/>
</dbReference>
<dbReference type="EMBL" id="PEWD01000035">
    <property type="protein sequence ID" value="PIU69032.1"/>
    <property type="molecule type" value="Genomic_DNA"/>
</dbReference>
<evidence type="ECO:0000259" key="10">
    <source>
        <dbReference type="Pfam" id="PF20258"/>
    </source>
</evidence>
<evidence type="ECO:0000256" key="2">
    <source>
        <dbReference type="ARBA" id="ARBA00022679"/>
    </source>
</evidence>
<dbReference type="InterPro" id="IPR004506">
    <property type="entry name" value="MnmA-like"/>
</dbReference>
<dbReference type="GO" id="GO:0103016">
    <property type="term" value="F:tRNA-uridine 2-sulfurtransferase activity"/>
    <property type="evidence" value="ECO:0007669"/>
    <property type="project" value="UniProtKB-EC"/>
</dbReference>
<reference evidence="13" key="1">
    <citation type="submission" date="2017-09" db="EMBL/GenBank/DDBJ databases">
        <title>Depth-based differentiation of microbial function through sediment-hosted aquifers and enrichment of novel symbionts in the deep terrestrial subsurface.</title>
        <authorList>
            <person name="Probst A.J."/>
            <person name="Ladd B."/>
            <person name="Jarett J.K."/>
            <person name="Geller-Mcgrath D.E."/>
            <person name="Sieber C.M.K."/>
            <person name="Emerson J.B."/>
            <person name="Anantharaman K."/>
            <person name="Thomas B.C."/>
            <person name="Malmstrom R."/>
            <person name="Stieglmeier M."/>
            <person name="Klingl A."/>
            <person name="Woyke T."/>
            <person name="Ryan C.M."/>
            <person name="Banfield J.F."/>
        </authorList>
    </citation>
    <scope>NUCLEOTIDE SEQUENCE [LARGE SCALE GENOMIC DNA]</scope>
</reference>
<comment type="caution">
    <text evidence="9">Lacks conserved residue(s) required for the propagation of feature annotation.</text>
</comment>
<dbReference type="InterPro" id="IPR023382">
    <property type="entry name" value="MnmA-like_central_sf"/>
</dbReference>
<keyword evidence="9" id="KW-0963">Cytoplasm</keyword>
<keyword evidence="4 9" id="KW-0547">Nucleotide-binding</keyword>
<dbReference type="HAMAP" id="MF_00144">
    <property type="entry name" value="tRNA_thiouridyl_MnmA"/>
    <property type="match status" value="1"/>
</dbReference>
<accession>A0A2M7ANT5</accession>
<dbReference type="Pfam" id="PF03054">
    <property type="entry name" value="tRNA_Me_trans"/>
    <property type="match status" value="1"/>
</dbReference>
<dbReference type="SUPFAM" id="SSF52402">
    <property type="entry name" value="Adenine nucleotide alpha hydrolases-like"/>
    <property type="match status" value="1"/>
</dbReference>
<feature type="region of interest" description="Interaction with tRNA" evidence="9">
    <location>
        <begin position="311"/>
        <end position="312"/>
    </location>
</feature>
<dbReference type="PANTHER" id="PTHR11933:SF5">
    <property type="entry name" value="MITOCHONDRIAL TRNA-SPECIFIC 2-THIOURIDYLASE 1"/>
    <property type="match status" value="1"/>
</dbReference>
<organism evidence="12 13">
    <name type="scientific">candidate division WWE3 bacterium CG06_land_8_20_14_3_00_42_16</name>
    <dbReference type="NCBI Taxonomy" id="1975083"/>
    <lineage>
        <taxon>Bacteria</taxon>
        <taxon>Katanobacteria</taxon>
    </lineage>
</organism>
<evidence type="ECO:0000256" key="4">
    <source>
        <dbReference type="ARBA" id="ARBA00022741"/>
    </source>
</evidence>
<feature type="domain" description="tRNA-specific 2-thiouridylase MnmA-like C-terminal" evidence="10">
    <location>
        <begin position="285"/>
        <end position="360"/>
    </location>
</feature>
<dbReference type="Pfam" id="PF20259">
    <property type="entry name" value="tRNA_Me_trans_M"/>
    <property type="match status" value="1"/>
</dbReference>
<dbReference type="GO" id="GO:0005737">
    <property type="term" value="C:cytoplasm"/>
    <property type="evidence" value="ECO:0007669"/>
    <property type="project" value="UniProtKB-SubCell"/>
</dbReference>
<dbReference type="NCBIfam" id="TIGR00420">
    <property type="entry name" value="trmU"/>
    <property type="match status" value="1"/>
</dbReference>
<gene>
    <name evidence="9" type="primary">mnmA</name>
    <name evidence="12" type="ORF">COS81_01640</name>
</gene>
<keyword evidence="6 9" id="KW-0694">RNA-binding</keyword>
<evidence type="ECO:0000256" key="8">
    <source>
        <dbReference type="ARBA" id="ARBA00051542"/>
    </source>
</evidence>
<evidence type="ECO:0000259" key="11">
    <source>
        <dbReference type="Pfam" id="PF20259"/>
    </source>
</evidence>
<keyword evidence="2 9" id="KW-0808">Transferase</keyword>
<comment type="caution">
    <text evidence="12">The sequence shown here is derived from an EMBL/GenBank/DDBJ whole genome shotgun (WGS) entry which is preliminary data.</text>
</comment>
<sequence length="362" mass="40535">MSQKNSSQPKIAVAMSGGVDSGTAAFLLKKQGFRVFGIHLKLFATETESDRQNRQRVRKTATMLGIPYEIIDLSQGFADEIIADFIVQYSHGQTPNPCVFCNPKIKFGKLLEYALDAGYDFLATGHYAKVRKVETGNQKRCKIRYELLKASDAKKDQSYFLYRLNQKQLSKILFPLGDLTKEKVKMIAKSEKLPVAEASESHEICFLKGEDYRQFLQRKIPQIFQPGPIQSTDGKIVGTHLGLPLYTIGQRKGIKTHHNLPLYVKCLEMKTNTLIVGSQKDLMQDTIFLENLSWVAGFAPESENGYAVKIRYQGESTLCQIAICGKDRVQLLLKNEIFGVSPGQSAVIYKKNEVLGGGIIVN</sequence>
<evidence type="ECO:0000256" key="3">
    <source>
        <dbReference type="ARBA" id="ARBA00022694"/>
    </source>
</evidence>